<organism evidence="23 24">
    <name type="scientific">Aspergillus leporis</name>
    <dbReference type="NCBI Taxonomy" id="41062"/>
    <lineage>
        <taxon>Eukaryota</taxon>
        <taxon>Fungi</taxon>
        <taxon>Dikarya</taxon>
        <taxon>Ascomycota</taxon>
        <taxon>Pezizomycotina</taxon>
        <taxon>Eurotiomycetes</taxon>
        <taxon>Eurotiomycetidae</taxon>
        <taxon>Eurotiales</taxon>
        <taxon>Aspergillaceae</taxon>
        <taxon>Aspergillus</taxon>
        <taxon>Aspergillus subgen. Circumdati</taxon>
    </lineage>
</organism>
<keyword evidence="17" id="KW-0472">Membrane</keyword>
<keyword evidence="16" id="KW-0496">Mitochondrion</keyword>
<dbReference type="EC" id="6.3.2.17" evidence="7"/>
<dbReference type="PROSITE" id="PS01012">
    <property type="entry name" value="FOLYLPOLYGLU_SYNT_2"/>
    <property type="match status" value="1"/>
</dbReference>
<dbReference type="GO" id="GO:0006730">
    <property type="term" value="P:one-carbon metabolic process"/>
    <property type="evidence" value="ECO:0007669"/>
    <property type="project" value="UniProtKB-KW"/>
</dbReference>
<sequence length="454" mass="50535">MREWWIPRLGLYSIEDLNRLNIVHVTGSKGKSLTCAFVSSILQRYSGVDGKPLKIGLFTSPHLLDVRERICMNGEPISEEKFTKYFFEVWNKVESTAEKKHPKSPRRPQYFRFLTLLSYYIFLKERVDIVIYEVGIGGERDGTNILEQPAVTGVSSLEIHHVDALGDTLESVAAIKAGIFRKGCPAFTVEQDPEAFESLERRADDKDVHLATVATHPGLKDVSIKPAECFQFKNASLAIALAEVALKKVGVSVDHVEGLPEQFIQGLETLAWRGTREVLIRDQLQWHLDVADTKKSLMGASSWFANIPNENKLPRVLIFNNQAKGKGLDLPVELLKYVHHTACKLSFQYAVFCVPTRKGFDDRNPYPEGGKNLELEERLAAEWRRLDPETKVETCHLIEEAIGYVKKTSDKVGGMQILVTGSSTLVGGAISILEAPEDTTGIVGTGPSTSVSDL</sequence>
<dbReference type="GO" id="GO:0046872">
    <property type="term" value="F:metal ion binding"/>
    <property type="evidence" value="ECO:0007669"/>
    <property type="project" value="UniProtKB-KW"/>
</dbReference>
<feature type="binding site" evidence="21">
    <location>
        <position position="289"/>
    </location>
    <ligand>
        <name>ATP</name>
        <dbReference type="ChEBI" id="CHEBI:30616"/>
    </ligand>
</feature>
<feature type="binding site" evidence="22">
    <location>
        <position position="161"/>
    </location>
    <ligand>
        <name>Mg(2+)</name>
        <dbReference type="ChEBI" id="CHEBI:18420"/>
        <label>1</label>
    </ligand>
</feature>
<comment type="subcellular location">
    <subcellularLocation>
        <location evidence="4">Cytoplasm</location>
    </subcellularLocation>
    <subcellularLocation>
        <location evidence="2">Mitochondrion inner membrane</location>
    </subcellularLocation>
    <subcellularLocation>
        <location evidence="3">Mitochondrion matrix</location>
    </subcellularLocation>
</comment>
<dbReference type="GO" id="GO:0005524">
    <property type="term" value="F:ATP binding"/>
    <property type="evidence" value="ECO:0007669"/>
    <property type="project" value="UniProtKB-KW"/>
</dbReference>
<dbReference type="PANTHER" id="PTHR11136">
    <property type="entry name" value="FOLYLPOLYGLUTAMATE SYNTHASE-RELATED"/>
    <property type="match status" value="1"/>
</dbReference>
<evidence type="ECO:0000256" key="12">
    <source>
        <dbReference type="ARBA" id="ARBA00022741"/>
    </source>
</evidence>
<evidence type="ECO:0000256" key="13">
    <source>
        <dbReference type="ARBA" id="ARBA00022792"/>
    </source>
</evidence>
<dbReference type="EMBL" id="ML732152">
    <property type="protein sequence ID" value="KAB8079172.1"/>
    <property type="molecule type" value="Genomic_DNA"/>
</dbReference>
<dbReference type="AlphaFoldDB" id="A0A5N5XI59"/>
<evidence type="ECO:0000256" key="8">
    <source>
        <dbReference type="ARBA" id="ARBA00022490"/>
    </source>
</evidence>
<dbReference type="GO" id="GO:0004326">
    <property type="term" value="F:tetrahydrofolylpolyglutamate synthase activity"/>
    <property type="evidence" value="ECO:0007669"/>
    <property type="project" value="UniProtKB-EC"/>
</dbReference>
<evidence type="ECO:0000256" key="7">
    <source>
        <dbReference type="ARBA" id="ARBA00013025"/>
    </source>
</evidence>
<comment type="catalytic activity">
    <reaction evidence="20">
        <text>(6S)-5,6,7,8-tetrahydrofolyl-(gamma-L-Glu)(n) + L-glutamate + ATP = (6S)-5,6,7,8-tetrahydrofolyl-(gamma-L-Glu)(n+1) + ADP + phosphate + H(+)</text>
        <dbReference type="Rhea" id="RHEA:10580"/>
        <dbReference type="Rhea" id="RHEA-COMP:14738"/>
        <dbReference type="Rhea" id="RHEA-COMP:14740"/>
        <dbReference type="ChEBI" id="CHEBI:15378"/>
        <dbReference type="ChEBI" id="CHEBI:29985"/>
        <dbReference type="ChEBI" id="CHEBI:30616"/>
        <dbReference type="ChEBI" id="CHEBI:43474"/>
        <dbReference type="ChEBI" id="CHEBI:141005"/>
        <dbReference type="ChEBI" id="CHEBI:456216"/>
        <dbReference type="EC" id="6.3.2.17"/>
    </reaction>
</comment>
<dbReference type="InterPro" id="IPR001645">
    <property type="entry name" value="Folylpolyglutamate_synth"/>
</dbReference>
<keyword evidence="11 22" id="KW-0479">Metal-binding</keyword>
<comment type="similarity">
    <text evidence="6">Belongs to the folylpolyglutamate synthase family.</text>
</comment>
<evidence type="ECO:0000256" key="18">
    <source>
        <dbReference type="ARBA" id="ARBA00030592"/>
    </source>
</evidence>
<evidence type="ECO:0000256" key="15">
    <source>
        <dbReference type="ARBA" id="ARBA00022842"/>
    </source>
</evidence>
<keyword evidence="12 21" id="KW-0547">Nucleotide-binding</keyword>
<dbReference type="Gene3D" id="3.40.1190.10">
    <property type="entry name" value="Mur-like, catalytic domain"/>
    <property type="match status" value="1"/>
</dbReference>
<evidence type="ECO:0000256" key="14">
    <source>
        <dbReference type="ARBA" id="ARBA00022840"/>
    </source>
</evidence>
<evidence type="ECO:0000256" key="21">
    <source>
        <dbReference type="PIRSR" id="PIRSR038895-1"/>
    </source>
</evidence>
<dbReference type="GO" id="GO:0005829">
    <property type="term" value="C:cytosol"/>
    <property type="evidence" value="ECO:0007669"/>
    <property type="project" value="TreeGrafter"/>
</dbReference>
<dbReference type="GO" id="GO:0005743">
    <property type="term" value="C:mitochondrial inner membrane"/>
    <property type="evidence" value="ECO:0007669"/>
    <property type="project" value="UniProtKB-SubCell"/>
</dbReference>
<evidence type="ECO:0000256" key="5">
    <source>
        <dbReference type="ARBA" id="ARBA00005150"/>
    </source>
</evidence>
<dbReference type="InterPro" id="IPR023600">
    <property type="entry name" value="Folylpolyglutamate_synth_euk"/>
</dbReference>
<evidence type="ECO:0000256" key="11">
    <source>
        <dbReference type="ARBA" id="ARBA00022723"/>
    </source>
</evidence>
<proteinExistence type="inferred from homology"/>
<dbReference type="GO" id="GO:0005759">
    <property type="term" value="C:mitochondrial matrix"/>
    <property type="evidence" value="ECO:0007669"/>
    <property type="project" value="UniProtKB-SubCell"/>
</dbReference>
<name>A0A5N5XI59_9EURO</name>
<evidence type="ECO:0000256" key="19">
    <source>
        <dbReference type="ARBA" id="ARBA00030876"/>
    </source>
</evidence>
<evidence type="ECO:0000256" key="9">
    <source>
        <dbReference type="ARBA" id="ARBA00022563"/>
    </source>
</evidence>
<feature type="binding site" evidence="22">
    <location>
        <position position="133"/>
    </location>
    <ligand>
        <name>Mg(2+)</name>
        <dbReference type="ChEBI" id="CHEBI:18420"/>
        <label>1</label>
    </ligand>
</feature>
<evidence type="ECO:0000313" key="23">
    <source>
        <dbReference type="EMBL" id="KAB8079172.1"/>
    </source>
</evidence>
<evidence type="ECO:0000313" key="24">
    <source>
        <dbReference type="Proteomes" id="UP000326565"/>
    </source>
</evidence>
<gene>
    <name evidence="23" type="ORF">BDV29DRAFT_200588</name>
</gene>
<evidence type="ECO:0000256" key="17">
    <source>
        <dbReference type="ARBA" id="ARBA00023136"/>
    </source>
</evidence>
<evidence type="ECO:0000256" key="6">
    <source>
        <dbReference type="ARBA" id="ARBA00008276"/>
    </source>
</evidence>
<feature type="binding site" evidence="22">
    <location>
        <position position="60"/>
    </location>
    <ligand>
        <name>Mg(2+)</name>
        <dbReference type="ChEBI" id="CHEBI:18420"/>
        <label>1</label>
    </ligand>
</feature>
<evidence type="ECO:0000256" key="20">
    <source>
        <dbReference type="ARBA" id="ARBA00047493"/>
    </source>
</evidence>
<keyword evidence="10 23" id="KW-0436">Ligase</keyword>
<evidence type="ECO:0000256" key="16">
    <source>
        <dbReference type="ARBA" id="ARBA00023128"/>
    </source>
</evidence>
<keyword evidence="14 21" id="KW-0067">ATP-binding</keyword>
<dbReference type="Proteomes" id="UP000326565">
    <property type="component" value="Unassembled WGS sequence"/>
</dbReference>
<dbReference type="Gene3D" id="3.90.190.20">
    <property type="entry name" value="Mur ligase, C-terminal domain"/>
    <property type="match status" value="1"/>
</dbReference>
<reference evidence="23 24" key="1">
    <citation type="submission" date="2019-04" db="EMBL/GenBank/DDBJ databases">
        <title>Friends and foes A comparative genomics study of 23 Aspergillus species from section Flavi.</title>
        <authorList>
            <consortium name="DOE Joint Genome Institute"/>
            <person name="Kjaerbolling I."/>
            <person name="Vesth T."/>
            <person name="Frisvad J.C."/>
            <person name="Nybo J.L."/>
            <person name="Theobald S."/>
            <person name="Kildgaard S."/>
            <person name="Isbrandt T."/>
            <person name="Kuo A."/>
            <person name="Sato A."/>
            <person name="Lyhne E.K."/>
            <person name="Kogle M.E."/>
            <person name="Wiebenga A."/>
            <person name="Kun R.S."/>
            <person name="Lubbers R.J."/>
            <person name="Makela M.R."/>
            <person name="Barry K."/>
            <person name="Chovatia M."/>
            <person name="Clum A."/>
            <person name="Daum C."/>
            <person name="Haridas S."/>
            <person name="He G."/>
            <person name="LaButti K."/>
            <person name="Lipzen A."/>
            <person name="Mondo S."/>
            <person name="Riley R."/>
            <person name="Salamov A."/>
            <person name="Simmons B.A."/>
            <person name="Magnuson J.K."/>
            <person name="Henrissat B."/>
            <person name="Mortensen U.H."/>
            <person name="Larsen T.O."/>
            <person name="Devries R.P."/>
            <person name="Grigoriev I.V."/>
            <person name="Machida M."/>
            <person name="Baker S.E."/>
            <person name="Andersen M.R."/>
        </authorList>
    </citation>
    <scope>NUCLEOTIDE SEQUENCE [LARGE SCALE GENOMIC DNA]</scope>
    <source>
        <strain evidence="23 24">CBS 151.66</strain>
    </source>
</reference>
<keyword evidence="8" id="KW-0963">Cytoplasm</keyword>
<accession>A0A5N5XI59</accession>
<keyword evidence="24" id="KW-1185">Reference proteome</keyword>
<keyword evidence="9" id="KW-0554">One-carbon metabolism</keyword>
<dbReference type="UniPathway" id="UPA00850"/>
<keyword evidence="13" id="KW-0999">Mitochondrion inner membrane</keyword>
<evidence type="ECO:0000256" key="3">
    <source>
        <dbReference type="ARBA" id="ARBA00004305"/>
    </source>
</evidence>
<protein>
    <recommendedName>
        <fullName evidence="7">tetrahydrofolate synthase</fullName>
        <ecNumber evidence="7">6.3.2.17</ecNumber>
    </recommendedName>
    <alternativeName>
        <fullName evidence="19">Folylpoly-gamma-glutamate synthetase</fullName>
    </alternativeName>
    <alternativeName>
        <fullName evidence="18">Tetrahydrofolylpolyglutamate synthase</fullName>
    </alternativeName>
</protein>
<evidence type="ECO:0000256" key="2">
    <source>
        <dbReference type="ARBA" id="ARBA00004273"/>
    </source>
</evidence>
<dbReference type="PANTHER" id="PTHR11136:SF5">
    <property type="entry name" value="FOLYLPOLYGLUTAMATE SYNTHASE, MITOCHONDRIAL"/>
    <property type="match status" value="1"/>
</dbReference>
<dbReference type="NCBIfam" id="TIGR01499">
    <property type="entry name" value="folC"/>
    <property type="match status" value="1"/>
</dbReference>
<evidence type="ECO:0000256" key="10">
    <source>
        <dbReference type="ARBA" id="ARBA00022598"/>
    </source>
</evidence>
<evidence type="ECO:0000256" key="4">
    <source>
        <dbReference type="ARBA" id="ARBA00004496"/>
    </source>
</evidence>
<dbReference type="InterPro" id="IPR018109">
    <property type="entry name" value="Folylpolyglutamate_synth_CS"/>
</dbReference>
<dbReference type="InterPro" id="IPR036565">
    <property type="entry name" value="Mur-like_cat_sf"/>
</dbReference>
<keyword evidence="15 22" id="KW-0460">Magnesium</keyword>
<dbReference type="OrthoDB" id="5212574at2759"/>
<evidence type="ECO:0000256" key="22">
    <source>
        <dbReference type="PIRSR" id="PIRSR038895-2"/>
    </source>
</evidence>
<dbReference type="InterPro" id="IPR036615">
    <property type="entry name" value="Mur_ligase_C_dom_sf"/>
</dbReference>
<dbReference type="PIRSF" id="PIRSF038895">
    <property type="entry name" value="FPGS"/>
    <property type="match status" value="1"/>
</dbReference>
<comment type="cofactor">
    <cofactor evidence="1">
        <name>a monovalent cation</name>
        <dbReference type="ChEBI" id="CHEBI:60242"/>
    </cofactor>
</comment>
<comment type="pathway">
    <text evidence="5">Cofactor biosynthesis; tetrahydrofolylpolyglutamate biosynthesis.</text>
</comment>
<dbReference type="SUPFAM" id="SSF53623">
    <property type="entry name" value="MurD-like peptide ligases, catalytic domain"/>
    <property type="match status" value="1"/>
</dbReference>
<evidence type="ECO:0000256" key="1">
    <source>
        <dbReference type="ARBA" id="ARBA00001944"/>
    </source>
</evidence>